<comment type="subcellular location">
    <subcellularLocation>
        <location evidence="1">Membrane</location>
        <topology evidence="1">Multi-pass membrane protein</topology>
    </subcellularLocation>
</comment>
<keyword evidence="8" id="KW-1185">Reference proteome</keyword>
<dbReference type="InterPro" id="IPR007267">
    <property type="entry name" value="GtrA_DPMS_TM"/>
</dbReference>
<keyword evidence="3 5" id="KW-1133">Transmembrane helix</keyword>
<name>A0A2W7RXT1_9BACT</name>
<dbReference type="AlphaFoldDB" id="A0A2W7RXT1"/>
<feature type="transmembrane region" description="Helical" evidence="5">
    <location>
        <begin position="84"/>
        <end position="103"/>
    </location>
</feature>
<feature type="transmembrane region" description="Helical" evidence="5">
    <location>
        <begin position="12"/>
        <end position="31"/>
    </location>
</feature>
<sequence>MPKQTFRYAACGGFNTLTDITLFFVAYNFIFHKKPIQTPVILISAPIASFFFSFLVTFPVGFYLSRYVVFQQTEAKKTVQLRKYFMVVMGCLFLNYIFLKLFIEVFHWYPTPSKIVTTFFVIIFSYLSQKHYTFKAVSSVD</sequence>
<dbReference type="EMBL" id="QKZV01000001">
    <property type="protein sequence ID" value="PZX65623.1"/>
    <property type="molecule type" value="Genomic_DNA"/>
</dbReference>
<dbReference type="Proteomes" id="UP000249720">
    <property type="component" value="Unassembled WGS sequence"/>
</dbReference>
<feature type="domain" description="GtrA/DPMS transmembrane" evidence="6">
    <location>
        <begin position="7"/>
        <end position="134"/>
    </location>
</feature>
<comment type="caution">
    <text evidence="7">The sequence shown here is derived from an EMBL/GenBank/DDBJ whole genome shotgun (WGS) entry which is preliminary data.</text>
</comment>
<dbReference type="GO" id="GO:0016020">
    <property type="term" value="C:membrane"/>
    <property type="evidence" value="ECO:0007669"/>
    <property type="project" value="UniProtKB-SubCell"/>
</dbReference>
<evidence type="ECO:0000256" key="3">
    <source>
        <dbReference type="ARBA" id="ARBA00022989"/>
    </source>
</evidence>
<keyword evidence="2 5" id="KW-0812">Transmembrane</keyword>
<gene>
    <name evidence="7" type="ORF">LX80_00112</name>
</gene>
<organism evidence="7 8">
    <name type="scientific">Hydrotalea sandarakina</name>
    <dbReference type="NCBI Taxonomy" id="1004304"/>
    <lineage>
        <taxon>Bacteria</taxon>
        <taxon>Pseudomonadati</taxon>
        <taxon>Bacteroidota</taxon>
        <taxon>Chitinophagia</taxon>
        <taxon>Chitinophagales</taxon>
        <taxon>Chitinophagaceae</taxon>
        <taxon>Hydrotalea</taxon>
    </lineage>
</organism>
<proteinExistence type="predicted"/>
<feature type="transmembrane region" description="Helical" evidence="5">
    <location>
        <begin position="109"/>
        <end position="127"/>
    </location>
</feature>
<evidence type="ECO:0000256" key="2">
    <source>
        <dbReference type="ARBA" id="ARBA00022692"/>
    </source>
</evidence>
<evidence type="ECO:0000313" key="7">
    <source>
        <dbReference type="EMBL" id="PZX65623.1"/>
    </source>
</evidence>
<reference evidence="7 8" key="1">
    <citation type="submission" date="2018-06" db="EMBL/GenBank/DDBJ databases">
        <title>Genomic Encyclopedia of Archaeal and Bacterial Type Strains, Phase II (KMG-II): from individual species to whole genera.</title>
        <authorList>
            <person name="Goeker M."/>
        </authorList>
    </citation>
    <scope>NUCLEOTIDE SEQUENCE [LARGE SCALE GENOMIC DNA]</scope>
    <source>
        <strain evidence="7 8">DSM 23241</strain>
    </source>
</reference>
<accession>A0A2W7RXT1</accession>
<feature type="transmembrane region" description="Helical" evidence="5">
    <location>
        <begin position="43"/>
        <end position="64"/>
    </location>
</feature>
<evidence type="ECO:0000259" key="6">
    <source>
        <dbReference type="Pfam" id="PF04138"/>
    </source>
</evidence>
<dbReference type="GO" id="GO:0000271">
    <property type="term" value="P:polysaccharide biosynthetic process"/>
    <property type="evidence" value="ECO:0007669"/>
    <property type="project" value="InterPro"/>
</dbReference>
<evidence type="ECO:0000256" key="1">
    <source>
        <dbReference type="ARBA" id="ARBA00004141"/>
    </source>
</evidence>
<protein>
    <submittedName>
        <fullName evidence="7">GtrA-like protein</fullName>
    </submittedName>
</protein>
<dbReference type="RefSeq" id="WP_245897893.1">
    <property type="nucleotide sequence ID" value="NZ_QKZV01000001.1"/>
</dbReference>
<evidence type="ECO:0000256" key="5">
    <source>
        <dbReference type="SAM" id="Phobius"/>
    </source>
</evidence>
<keyword evidence="4 5" id="KW-0472">Membrane</keyword>
<dbReference type="Pfam" id="PF04138">
    <property type="entry name" value="GtrA_DPMS_TM"/>
    <property type="match status" value="1"/>
</dbReference>
<evidence type="ECO:0000256" key="4">
    <source>
        <dbReference type="ARBA" id="ARBA00023136"/>
    </source>
</evidence>
<evidence type="ECO:0000313" key="8">
    <source>
        <dbReference type="Proteomes" id="UP000249720"/>
    </source>
</evidence>